<evidence type="ECO:0000313" key="3">
    <source>
        <dbReference type="Proteomes" id="UP000825369"/>
    </source>
</evidence>
<gene>
    <name evidence="2" type="ORF">HGD80_00820</name>
</gene>
<dbReference type="Proteomes" id="UP000825369">
    <property type="component" value="Chromosome"/>
</dbReference>
<organism evidence="2 3">
    <name type="scientific">Paulownia witches'-broom phytoplasma</name>
    <dbReference type="NCBI Taxonomy" id="39647"/>
    <lineage>
        <taxon>Bacteria</taxon>
        <taxon>Bacillati</taxon>
        <taxon>Mycoplasmatota</taxon>
        <taxon>Mollicutes</taxon>
        <taxon>Acholeplasmatales</taxon>
        <taxon>Acholeplasmataceae</taxon>
        <taxon>Candidatus Phytoplasma</taxon>
        <taxon>16SrI (Aster yellows group)</taxon>
    </lineage>
</organism>
<dbReference type="RefSeq" id="WP_219475136.1">
    <property type="nucleotide sequence ID" value="NZ_BSCX01000004.1"/>
</dbReference>
<name>A0ABX8TPB9_9MOLU</name>
<sequence>MNKTNDYQKLDNKLSNQLIHIWLWGLIGINVLFITVIYLGNHTKIKNFLKYDLWGFLKEKQLEEEEITSYHEAGHTSCKVLKSDPKTETLLNFGGTAAKNILAKNHQMKRLQVGKGSGSDHNSAKHNLNKFSPYPQKDFNAFLQKNRTFITK</sequence>
<keyword evidence="1" id="KW-1133">Transmembrane helix</keyword>
<keyword evidence="1" id="KW-0812">Transmembrane</keyword>
<protein>
    <recommendedName>
        <fullName evidence="4">Peptidase M41 domain-containing protein</fullName>
    </recommendedName>
</protein>
<evidence type="ECO:0000313" key="2">
    <source>
        <dbReference type="EMBL" id="QYC31154.1"/>
    </source>
</evidence>
<proteinExistence type="predicted"/>
<evidence type="ECO:0000256" key="1">
    <source>
        <dbReference type="SAM" id="Phobius"/>
    </source>
</evidence>
<evidence type="ECO:0008006" key="4">
    <source>
        <dbReference type="Google" id="ProtNLM"/>
    </source>
</evidence>
<reference evidence="2 3" key="1">
    <citation type="journal article" date="2021" name="Mol. Plant">
        <title>Genomic insights into the fast growth of paulownias and the formation of Paulownia witches' broom.</title>
        <authorList>
            <person name="Cao Y."/>
            <person name="Sun G."/>
            <person name="Zhai X."/>
            <person name="Xu P."/>
            <person name="Ma L."/>
            <person name="Deng M."/>
            <person name="Zhao Z."/>
            <person name="Yang H."/>
            <person name="Dong Y."/>
            <person name="Shang Z."/>
            <person name="Lv Y."/>
            <person name="Yan L."/>
            <person name="Liu H."/>
            <person name="Cao X."/>
            <person name="Li B."/>
            <person name="Wang Z."/>
            <person name="Zhao X."/>
            <person name="Yu H."/>
            <person name="Wang F."/>
            <person name="Ma W."/>
            <person name="Huang J."/>
            <person name="Fan G."/>
        </authorList>
    </citation>
    <scope>NUCLEOTIDE SEQUENCE [LARGE SCALE GENOMIC DNA]</scope>
    <source>
        <strain evidence="2 3">Zhengzhou</strain>
    </source>
</reference>
<keyword evidence="1" id="KW-0472">Membrane</keyword>
<keyword evidence="3" id="KW-1185">Reference proteome</keyword>
<feature type="transmembrane region" description="Helical" evidence="1">
    <location>
        <begin position="20"/>
        <end position="40"/>
    </location>
</feature>
<accession>A0ABX8TPB9</accession>
<dbReference type="EMBL" id="CP066882">
    <property type="protein sequence ID" value="QYC31154.1"/>
    <property type="molecule type" value="Genomic_DNA"/>
</dbReference>